<reference evidence="1 2" key="1">
    <citation type="submission" date="2019-09" db="EMBL/GenBank/DDBJ databases">
        <title>Bird 10,000 Genomes (B10K) Project - Family phase.</title>
        <authorList>
            <person name="Zhang G."/>
        </authorList>
    </citation>
    <scope>NUCLEOTIDE SEQUENCE [LARGE SCALE GENOMIC DNA]</scope>
    <source>
        <strain evidence="1">B10K-UC-030-51</strain>
    </source>
</reference>
<evidence type="ECO:0000313" key="1">
    <source>
        <dbReference type="EMBL" id="NWY50073.1"/>
    </source>
</evidence>
<gene>
    <name evidence="1" type="primary">Itpripl1_0</name>
    <name evidence="1" type="ORF">CHIMIN_R15528</name>
</gene>
<feature type="non-terminal residue" evidence="1">
    <location>
        <position position="1"/>
    </location>
</feature>
<proteinExistence type="predicted"/>
<dbReference type="EMBL" id="VZSF01000742">
    <property type="protein sequence ID" value="NWY50073.1"/>
    <property type="molecule type" value="Genomic_DNA"/>
</dbReference>
<name>A0A7K7EZY8_CHIMN</name>
<dbReference type="AlphaFoldDB" id="A0A7K7EZY8"/>
<sequence>PPRGHAFHLQLGPTEEMLAKCSCLRVELQCTCKSERPAKDVLCFLHHPKEELWRRQGPSLLDTLCTGLYLDMEKTTRWLQDLVKDAWLVLPQSRQCRLRVLPSRRSCKLRLTDASDSTILIHMMFGVQQGD</sequence>
<feature type="non-terminal residue" evidence="1">
    <location>
        <position position="131"/>
    </location>
</feature>
<keyword evidence="2" id="KW-1185">Reference proteome</keyword>
<dbReference type="OrthoDB" id="9390510at2759"/>
<evidence type="ECO:0000313" key="2">
    <source>
        <dbReference type="Proteomes" id="UP000557271"/>
    </source>
</evidence>
<protein>
    <submittedName>
        <fullName evidence="1">IPIL1 protein</fullName>
    </submittedName>
</protein>
<comment type="caution">
    <text evidence="1">The sequence shown here is derived from an EMBL/GenBank/DDBJ whole genome shotgun (WGS) entry which is preliminary data.</text>
</comment>
<dbReference type="Proteomes" id="UP000557271">
    <property type="component" value="Unassembled WGS sequence"/>
</dbReference>
<accession>A0A7K7EZY8</accession>
<organism evidence="1 2">
    <name type="scientific">Chionis minor</name>
    <name type="common">Black-faced sheathbill</name>
    <dbReference type="NCBI Taxonomy" id="227182"/>
    <lineage>
        <taxon>Eukaryota</taxon>
        <taxon>Metazoa</taxon>
        <taxon>Chordata</taxon>
        <taxon>Craniata</taxon>
        <taxon>Vertebrata</taxon>
        <taxon>Euteleostomi</taxon>
        <taxon>Archelosauria</taxon>
        <taxon>Archosauria</taxon>
        <taxon>Dinosauria</taxon>
        <taxon>Saurischia</taxon>
        <taxon>Theropoda</taxon>
        <taxon>Coelurosauria</taxon>
        <taxon>Aves</taxon>
        <taxon>Neognathae</taxon>
        <taxon>Neoaves</taxon>
        <taxon>Charadriiformes</taxon>
        <taxon>Chionididae</taxon>
        <taxon>Chionis</taxon>
    </lineage>
</organism>